<name>W2ZEV2_PHYNI</name>
<dbReference type="AlphaFoldDB" id="W2ZEV2"/>
<comment type="caution">
    <text evidence="2">The sequence shown here is derived from an EMBL/GenBank/DDBJ whole genome shotgun (WGS) entry which is preliminary data.</text>
</comment>
<gene>
    <name evidence="2" type="ORF">F442_08023</name>
</gene>
<proteinExistence type="predicted"/>
<dbReference type="Proteomes" id="UP000018948">
    <property type="component" value="Unassembled WGS sequence"/>
</dbReference>
<accession>W2ZEV2</accession>
<protein>
    <submittedName>
        <fullName evidence="2">Uncharacterized protein</fullName>
    </submittedName>
</protein>
<reference evidence="2 3" key="1">
    <citation type="submission" date="2013-11" db="EMBL/GenBank/DDBJ databases">
        <title>The Genome Sequence of Phytophthora parasitica P10297.</title>
        <authorList>
            <consortium name="The Broad Institute Genomics Platform"/>
            <person name="Russ C."/>
            <person name="Tyler B."/>
            <person name="Panabieres F."/>
            <person name="Shan W."/>
            <person name="Tripathy S."/>
            <person name="Grunwald N."/>
            <person name="Machado M."/>
            <person name="Johnson C.S."/>
            <person name="Walker B."/>
            <person name="Young S.K."/>
            <person name="Zeng Q."/>
            <person name="Gargeya S."/>
            <person name="Fitzgerald M."/>
            <person name="Haas B."/>
            <person name="Abouelleil A."/>
            <person name="Allen A.W."/>
            <person name="Alvarado L."/>
            <person name="Arachchi H.M."/>
            <person name="Berlin A.M."/>
            <person name="Chapman S.B."/>
            <person name="Gainer-Dewar J."/>
            <person name="Goldberg J."/>
            <person name="Griggs A."/>
            <person name="Gujja S."/>
            <person name="Hansen M."/>
            <person name="Howarth C."/>
            <person name="Imamovic A."/>
            <person name="Ireland A."/>
            <person name="Larimer J."/>
            <person name="McCowan C."/>
            <person name="Murphy C."/>
            <person name="Pearson M."/>
            <person name="Poon T.W."/>
            <person name="Priest M."/>
            <person name="Roberts A."/>
            <person name="Saif S."/>
            <person name="Shea T."/>
            <person name="Sisk P."/>
            <person name="Sykes S."/>
            <person name="Wortman J."/>
            <person name="Nusbaum C."/>
            <person name="Birren B."/>
        </authorList>
    </citation>
    <scope>NUCLEOTIDE SEQUENCE [LARGE SCALE GENOMIC DNA]</scope>
    <source>
        <strain evidence="2 3">P10297</strain>
    </source>
</reference>
<organism evidence="2 3">
    <name type="scientific">Phytophthora nicotianae P10297</name>
    <dbReference type="NCBI Taxonomy" id="1317064"/>
    <lineage>
        <taxon>Eukaryota</taxon>
        <taxon>Sar</taxon>
        <taxon>Stramenopiles</taxon>
        <taxon>Oomycota</taxon>
        <taxon>Peronosporomycetes</taxon>
        <taxon>Peronosporales</taxon>
        <taxon>Peronosporaceae</taxon>
        <taxon>Phytophthora</taxon>
    </lineage>
</organism>
<dbReference type="EMBL" id="ANIY01001682">
    <property type="protein sequence ID" value="ETP45620.1"/>
    <property type="molecule type" value="Genomic_DNA"/>
</dbReference>
<evidence type="ECO:0000256" key="1">
    <source>
        <dbReference type="SAM" id="MobiDB-lite"/>
    </source>
</evidence>
<feature type="region of interest" description="Disordered" evidence="1">
    <location>
        <begin position="152"/>
        <end position="190"/>
    </location>
</feature>
<feature type="compositionally biased region" description="Polar residues" evidence="1">
    <location>
        <begin position="161"/>
        <end position="174"/>
    </location>
</feature>
<evidence type="ECO:0000313" key="2">
    <source>
        <dbReference type="EMBL" id="ETP45620.1"/>
    </source>
</evidence>
<evidence type="ECO:0000313" key="3">
    <source>
        <dbReference type="Proteomes" id="UP000018948"/>
    </source>
</evidence>
<sequence>MPNAAPWTPEEDVYLCHANTNASEDGDTSTDQSSALFWDCISDAFAQQAGSEGRSRKLGLCKVAGRGLSGPIRSKNRFTPKREQQNENALRTCEEEVKKGTARKKRKPRVKSEEFRFGHCHTVLRQSILKSTENELENANNFEDDISEEDAFDADDVLLSPSPNCKDTSTNSRPRSGGKKKMKQLFGRAS</sequence>